<accession>A0A438AHP6</accession>
<feature type="region of interest" description="Disordered" evidence="1">
    <location>
        <begin position="289"/>
        <end position="318"/>
    </location>
</feature>
<dbReference type="SUPFAM" id="SSF141868">
    <property type="entry name" value="EAL domain-like"/>
    <property type="match status" value="1"/>
</dbReference>
<dbReference type="EMBL" id="RQXX01000003">
    <property type="protein sequence ID" value="RVV98220.1"/>
    <property type="molecule type" value="Genomic_DNA"/>
</dbReference>
<gene>
    <name evidence="3" type="ORF">EKE94_09925</name>
</gene>
<feature type="domain" description="EAL" evidence="2">
    <location>
        <begin position="21"/>
        <end position="271"/>
    </location>
</feature>
<sequence>MPAPSPRRPQSPLNHALRSRDRDVIALVDRAVRDRNVMLAYQPVVPAGREDRPAFFEGLIRILDDNGRIIPARDFIGSIEMTELGRRMDCLALEAGLATLRDRPGLRLSVNMSARSIGYPAWQRMLNQGLDAHPGIGDRLILEISESSAMLMPDIVQVFICDLQARGVSFALDDFGAGAMAFHHLKSMWFDILKIDGSFVRGIVRSPENQAVVQSMTAIARHFDMISIASKVQSGDDARWLDMAGVDCLQGYYYGAPTIRPRWETDTQPAGATQPIAVPGSIVVPARVGNRFGPHPGPGRGGPLSPVRPVPEPARPHS</sequence>
<dbReference type="InterPro" id="IPR050706">
    <property type="entry name" value="Cyclic-di-GMP_PDE-like"/>
</dbReference>
<protein>
    <submittedName>
        <fullName evidence="3">EAL domain-containing protein</fullName>
    </submittedName>
</protein>
<evidence type="ECO:0000313" key="3">
    <source>
        <dbReference type="EMBL" id="RVV98220.1"/>
    </source>
</evidence>
<dbReference type="PROSITE" id="PS50883">
    <property type="entry name" value="EAL"/>
    <property type="match status" value="1"/>
</dbReference>
<name>A0A438AHP6_9RHOB</name>
<feature type="compositionally biased region" description="Pro residues" evidence="1">
    <location>
        <begin position="306"/>
        <end position="318"/>
    </location>
</feature>
<dbReference type="GO" id="GO:0071111">
    <property type="term" value="F:cyclic-guanylate-specific phosphodiesterase activity"/>
    <property type="evidence" value="ECO:0007669"/>
    <property type="project" value="InterPro"/>
</dbReference>
<keyword evidence="4" id="KW-1185">Reference proteome</keyword>
<dbReference type="InterPro" id="IPR035919">
    <property type="entry name" value="EAL_sf"/>
</dbReference>
<reference evidence="3 4" key="1">
    <citation type="submission" date="2018-11" db="EMBL/GenBank/DDBJ databases">
        <title>Mesobaculum littorinae gen. nov., sp. nov., isolated from Littorina scabra that represents a novel genus of the order Rhodobacteraceae.</title>
        <authorList>
            <person name="Li F."/>
        </authorList>
    </citation>
    <scope>NUCLEOTIDE SEQUENCE [LARGE SCALE GENOMIC DNA]</scope>
    <source>
        <strain evidence="3 4">M0103</strain>
    </source>
</reference>
<dbReference type="PANTHER" id="PTHR33121:SF79">
    <property type="entry name" value="CYCLIC DI-GMP PHOSPHODIESTERASE PDED-RELATED"/>
    <property type="match status" value="1"/>
</dbReference>
<dbReference type="Proteomes" id="UP000285908">
    <property type="component" value="Unassembled WGS sequence"/>
</dbReference>
<evidence type="ECO:0000259" key="2">
    <source>
        <dbReference type="PROSITE" id="PS50883"/>
    </source>
</evidence>
<proteinExistence type="predicted"/>
<evidence type="ECO:0000313" key="4">
    <source>
        <dbReference type="Proteomes" id="UP000285908"/>
    </source>
</evidence>
<dbReference type="InterPro" id="IPR001633">
    <property type="entry name" value="EAL_dom"/>
</dbReference>
<dbReference type="Pfam" id="PF00563">
    <property type="entry name" value="EAL"/>
    <property type="match status" value="1"/>
</dbReference>
<dbReference type="Gene3D" id="3.20.20.450">
    <property type="entry name" value="EAL domain"/>
    <property type="match status" value="1"/>
</dbReference>
<evidence type="ECO:0000256" key="1">
    <source>
        <dbReference type="SAM" id="MobiDB-lite"/>
    </source>
</evidence>
<dbReference type="OrthoDB" id="23692at2"/>
<comment type="caution">
    <text evidence="3">The sequence shown here is derived from an EMBL/GenBank/DDBJ whole genome shotgun (WGS) entry which is preliminary data.</text>
</comment>
<organism evidence="3 4">
    <name type="scientific">Mesobaculum littorinae</name>
    <dbReference type="NCBI Taxonomy" id="2486419"/>
    <lineage>
        <taxon>Bacteria</taxon>
        <taxon>Pseudomonadati</taxon>
        <taxon>Pseudomonadota</taxon>
        <taxon>Alphaproteobacteria</taxon>
        <taxon>Rhodobacterales</taxon>
        <taxon>Roseobacteraceae</taxon>
        <taxon>Mesobaculum</taxon>
    </lineage>
</organism>
<dbReference type="CDD" id="cd01948">
    <property type="entry name" value="EAL"/>
    <property type="match status" value="1"/>
</dbReference>
<dbReference type="PANTHER" id="PTHR33121">
    <property type="entry name" value="CYCLIC DI-GMP PHOSPHODIESTERASE PDEF"/>
    <property type="match status" value="1"/>
</dbReference>
<dbReference type="SMART" id="SM00052">
    <property type="entry name" value="EAL"/>
    <property type="match status" value="1"/>
</dbReference>
<dbReference type="AlphaFoldDB" id="A0A438AHP6"/>